<dbReference type="EMBL" id="JAAMFM010000024">
    <property type="protein sequence ID" value="NVM96101.1"/>
    <property type="molecule type" value="Genomic_DNA"/>
</dbReference>
<organism evidence="1 2">
    <name type="scientific">Arthrobacter wenxiniae</name>
    <dbReference type="NCBI Taxonomy" id="2713570"/>
    <lineage>
        <taxon>Bacteria</taxon>
        <taxon>Bacillati</taxon>
        <taxon>Actinomycetota</taxon>
        <taxon>Actinomycetes</taxon>
        <taxon>Micrococcales</taxon>
        <taxon>Micrococcaceae</taxon>
        <taxon>Arthrobacter</taxon>
    </lineage>
</organism>
<dbReference type="AlphaFoldDB" id="A0A7Y7M0V8"/>
<sequence length="93" mass="9830">MTTSQNRQPKGIITGGQFAPDIHTESTLLLDPAGRPVSLAPGDGDTFPELADGEVIETLNVSRSDEGYCVSLAKTVNIEDVITDADPRPHGVL</sequence>
<proteinExistence type="predicted"/>
<evidence type="ECO:0000313" key="1">
    <source>
        <dbReference type="EMBL" id="NVM96101.1"/>
    </source>
</evidence>
<evidence type="ECO:0000313" key="2">
    <source>
        <dbReference type="Proteomes" id="UP000543556"/>
    </source>
</evidence>
<gene>
    <name evidence="1" type="ORF">G6034_14550</name>
</gene>
<reference evidence="1 2" key="1">
    <citation type="submission" date="2020-02" db="EMBL/GenBank/DDBJ databases">
        <title>Genome sequence of strain AETb3-4.</title>
        <authorList>
            <person name="Gao J."/>
            <person name="Zhang X."/>
        </authorList>
    </citation>
    <scope>NUCLEOTIDE SEQUENCE [LARGE SCALE GENOMIC DNA]</scope>
    <source>
        <strain evidence="1 2">AETb3-4</strain>
    </source>
</reference>
<protein>
    <submittedName>
        <fullName evidence="1">Uncharacterized protein</fullName>
    </submittedName>
</protein>
<keyword evidence="2" id="KW-1185">Reference proteome</keyword>
<comment type="caution">
    <text evidence="1">The sequence shown here is derived from an EMBL/GenBank/DDBJ whole genome shotgun (WGS) entry which is preliminary data.</text>
</comment>
<name>A0A7Y7M0V8_9MICC</name>
<dbReference type="RefSeq" id="WP_176635821.1">
    <property type="nucleotide sequence ID" value="NZ_JAAMFM010000024.1"/>
</dbReference>
<accession>A0A7Y7M0V8</accession>
<dbReference type="Proteomes" id="UP000543556">
    <property type="component" value="Unassembled WGS sequence"/>
</dbReference>